<dbReference type="Gene3D" id="3.30.70.100">
    <property type="match status" value="1"/>
</dbReference>
<evidence type="ECO:0000259" key="1">
    <source>
        <dbReference type="PROSITE" id="PS50925"/>
    </source>
</evidence>
<gene>
    <name evidence="2" type="ORF">C8J25_101910</name>
</gene>
<proteinExistence type="predicted"/>
<evidence type="ECO:0000313" key="3">
    <source>
        <dbReference type="Proteomes" id="UP000244013"/>
    </source>
</evidence>
<dbReference type="OrthoDB" id="196105at2"/>
<feature type="domain" description="BLUF" evidence="1">
    <location>
        <begin position="1"/>
        <end position="92"/>
    </location>
</feature>
<dbReference type="SUPFAM" id="SSF54975">
    <property type="entry name" value="Acylphosphatase/BLUF domain-like"/>
    <property type="match status" value="1"/>
</dbReference>
<dbReference type="PROSITE" id="PS50925">
    <property type="entry name" value="BLUF"/>
    <property type="match status" value="1"/>
</dbReference>
<dbReference type="InterPro" id="IPR036046">
    <property type="entry name" value="Acylphosphatase-like_dom_sf"/>
</dbReference>
<dbReference type="InterPro" id="IPR007024">
    <property type="entry name" value="BLUF_domain"/>
</dbReference>
<name>A0A2T5UD36_9SPHN</name>
<organism evidence="2 3">
    <name type="scientific">Sphingomonas faeni</name>
    <dbReference type="NCBI Taxonomy" id="185950"/>
    <lineage>
        <taxon>Bacteria</taxon>
        <taxon>Pseudomonadati</taxon>
        <taxon>Pseudomonadota</taxon>
        <taxon>Alphaproteobacteria</taxon>
        <taxon>Sphingomonadales</taxon>
        <taxon>Sphingomonadaceae</taxon>
        <taxon>Sphingomonas</taxon>
    </lineage>
</organism>
<sequence>MIRLIYISTARSELSKAELEGVLRASRRNNAAVGVTGLLVVGGRRFLQALEGPADAVVQTYDRIKADGRHFAAVTLDNRPIAKRSFPDWAMGHQLSRPLCGDGAVAEDVARLIAPIADSTMHAYFAEFAKKHAA</sequence>
<dbReference type="GeneID" id="91004965"/>
<accession>A0A2T5UD36</accession>
<dbReference type="GO" id="GO:0009882">
    <property type="term" value="F:blue light photoreceptor activity"/>
    <property type="evidence" value="ECO:0007669"/>
    <property type="project" value="InterPro"/>
</dbReference>
<dbReference type="Proteomes" id="UP000244013">
    <property type="component" value="Unassembled WGS sequence"/>
</dbReference>
<dbReference type="Pfam" id="PF04940">
    <property type="entry name" value="BLUF"/>
    <property type="match status" value="1"/>
</dbReference>
<dbReference type="AlphaFoldDB" id="A0A2T5UD36"/>
<dbReference type="SMART" id="SM01034">
    <property type="entry name" value="BLUF"/>
    <property type="match status" value="1"/>
</dbReference>
<dbReference type="EMBL" id="QAYE01000001">
    <property type="protein sequence ID" value="PTW49401.1"/>
    <property type="molecule type" value="Genomic_DNA"/>
</dbReference>
<protein>
    <submittedName>
        <fullName evidence="2">FAD-dependent sensor of blue light</fullName>
    </submittedName>
</protein>
<dbReference type="GO" id="GO:0071949">
    <property type="term" value="F:FAD binding"/>
    <property type="evidence" value="ECO:0007669"/>
    <property type="project" value="InterPro"/>
</dbReference>
<comment type="caution">
    <text evidence="2">The sequence shown here is derived from an EMBL/GenBank/DDBJ whole genome shotgun (WGS) entry which is preliminary data.</text>
</comment>
<evidence type="ECO:0000313" key="2">
    <source>
        <dbReference type="EMBL" id="PTW49401.1"/>
    </source>
</evidence>
<reference evidence="2 3" key="1">
    <citation type="submission" date="2018-04" db="EMBL/GenBank/DDBJ databases">
        <title>Genomic Encyclopedia of Type Strains, Phase III (KMG-III): the genomes of soil and plant-associated and newly described type strains.</title>
        <authorList>
            <person name="Whitman W."/>
        </authorList>
    </citation>
    <scope>NUCLEOTIDE SEQUENCE [LARGE SCALE GENOMIC DNA]</scope>
    <source>
        <strain evidence="2 3">MA-olki</strain>
    </source>
</reference>
<dbReference type="RefSeq" id="WP_107952390.1">
    <property type="nucleotide sequence ID" value="NZ_QAYE01000001.1"/>
</dbReference>